<organism evidence="2">
    <name type="scientific">viral metagenome</name>
    <dbReference type="NCBI Taxonomy" id="1070528"/>
    <lineage>
        <taxon>unclassified sequences</taxon>
        <taxon>metagenomes</taxon>
        <taxon>organismal metagenomes</taxon>
    </lineage>
</organism>
<name>A0A6H1ZJG7_9ZZZZ</name>
<dbReference type="AlphaFoldDB" id="A0A6H1ZJG7"/>
<dbReference type="EMBL" id="MT144039">
    <property type="protein sequence ID" value="QJA47340.1"/>
    <property type="molecule type" value="Genomic_DNA"/>
</dbReference>
<evidence type="ECO:0000313" key="2">
    <source>
        <dbReference type="EMBL" id="QJA47340.1"/>
    </source>
</evidence>
<gene>
    <name evidence="1" type="ORF">TM448A00646_0041</name>
    <name evidence="2" type="ORF">TM448A00646_0046</name>
    <name evidence="3" type="ORF">TM448B00781_0041</name>
    <name evidence="4" type="ORF">TM448B00781_0046</name>
</gene>
<evidence type="ECO:0000313" key="3">
    <source>
        <dbReference type="EMBL" id="QJH96653.1"/>
    </source>
</evidence>
<evidence type="ECO:0000313" key="4">
    <source>
        <dbReference type="EMBL" id="QJH96658.1"/>
    </source>
</evidence>
<accession>A0A6H1ZJG7</accession>
<evidence type="ECO:0000313" key="1">
    <source>
        <dbReference type="EMBL" id="QJA47335.1"/>
    </source>
</evidence>
<dbReference type="EMBL" id="MT144657">
    <property type="protein sequence ID" value="QJH96653.1"/>
    <property type="molecule type" value="Genomic_DNA"/>
</dbReference>
<protein>
    <submittedName>
        <fullName evidence="2">Uncharacterized protein</fullName>
    </submittedName>
</protein>
<dbReference type="EMBL" id="MT144039">
    <property type="protein sequence ID" value="QJA47335.1"/>
    <property type="molecule type" value="Genomic_DNA"/>
</dbReference>
<reference evidence="2" key="1">
    <citation type="submission" date="2020-03" db="EMBL/GenBank/DDBJ databases">
        <title>The deep terrestrial virosphere.</title>
        <authorList>
            <person name="Holmfeldt K."/>
            <person name="Nilsson E."/>
            <person name="Simone D."/>
            <person name="Lopez-Fernandez M."/>
            <person name="Wu X."/>
            <person name="de Brujin I."/>
            <person name="Lundin D."/>
            <person name="Andersson A."/>
            <person name="Bertilsson S."/>
            <person name="Dopson M."/>
        </authorList>
    </citation>
    <scope>NUCLEOTIDE SEQUENCE</scope>
    <source>
        <strain evidence="2">TM448A00646</strain>
        <strain evidence="3">TM448B00781</strain>
    </source>
</reference>
<dbReference type="EMBL" id="MT144657">
    <property type="protein sequence ID" value="QJH96658.1"/>
    <property type="molecule type" value="Genomic_DNA"/>
</dbReference>
<sequence>MFAGDQSKMSTQEASRLLCEAGWQVTQAYERLRIEKGDQRWALAYSTPMTVAVYAQDVESVLGGGI</sequence>
<proteinExistence type="predicted"/>